<organism evidence="6 7">
    <name type="scientific">Artemisia annua</name>
    <name type="common">Sweet wormwood</name>
    <dbReference type="NCBI Taxonomy" id="35608"/>
    <lineage>
        <taxon>Eukaryota</taxon>
        <taxon>Viridiplantae</taxon>
        <taxon>Streptophyta</taxon>
        <taxon>Embryophyta</taxon>
        <taxon>Tracheophyta</taxon>
        <taxon>Spermatophyta</taxon>
        <taxon>Magnoliopsida</taxon>
        <taxon>eudicotyledons</taxon>
        <taxon>Gunneridae</taxon>
        <taxon>Pentapetalae</taxon>
        <taxon>asterids</taxon>
        <taxon>campanulids</taxon>
        <taxon>Asterales</taxon>
        <taxon>Asteraceae</taxon>
        <taxon>Asteroideae</taxon>
        <taxon>Anthemideae</taxon>
        <taxon>Artemisiinae</taxon>
        <taxon>Artemisia</taxon>
    </lineage>
</organism>
<dbReference type="Proteomes" id="UP000245207">
    <property type="component" value="Unassembled WGS sequence"/>
</dbReference>
<sequence length="615" mass="69623">MVQPVRPCQDAKKHGKKSPLVDDPSMPTKSVKEGENLVGRRIKVWWYEDKSYYRGVVKAFEGSTKRHKVLYDDGEEELVDLNQERWELVEITSKLSNFEMKLMNLGRRLLPLPSSTAELLTVLRQIENFLHRVQEKPSVSMKYAMYPIIEALVAKELLRHPDVNVNISNACCICDVLRIMDYNASYNEEQMKGFFELAVLTFEKLSTASGGCYTKMLKVLKTLSGLSYSVLESDLRLNGLIVRLFRQFLTFADSNSSDVITKMKKILTIIIEESEPLNLELVDLLVTSVRKENQITSPVCWELGDKVIKKCAAKLKPFLPDKLAKEVYKSLGETIPSTTNTSKVMKNTTHKRKLKCLDGIRNICAAPKRRLECLDGNQNRVNVLHIHSEDDKKHEEKTLSSDDPPMPSTSVTEALYDDGDGDLSDLRREHLELVDNVSSISDSVGPALPRSDIICIQGYNVKQEIAPILESIFKKHGDIAAGCVFKTSSVRTSFLEVICEVVKRIESSDVSTIISDMEDIERQVSEAQSANINVSWLRTHLETIQKRNESMKTSTLLNTILVKRAAQIDLIESCRELMAAQERFVNAERCVKVLDLVERKLKDNILGSKAEKTHE</sequence>
<name>A0A2U1MTU3_ARTAN</name>
<gene>
    <name evidence="6" type="ORF">CTI12_AA343080</name>
</gene>
<keyword evidence="4" id="KW-0539">Nucleus</keyword>
<dbReference type="EMBL" id="PKPP01004390">
    <property type="protein sequence ID" value="PWA64624.1"/>
    <property type="molecule type" value="Genomic_DNA"/>
</dbReference>
<keyword evidence="7" id="KW-1185">Reference proteome</keyword>
<feature type="region of interest" description="Disordered" evidence="5">
    <location>
        <begin position="1"/>
        <end position="31"/>
    </location>
</feature>
<evidence type="ECO:0000313" key="6">
    <source>
        <dbReference type="EMBL" id="PWA64624.1"/>
    </source>
</evidence>
<dbReference type="InterPro" id="IPR007942">
    <property type="entry name" value="PLipase-like"/>
</dbReference>
<dbReference type="GO" id="GO:0006281">
    <property type="term" value="P:DNA repair"/>
    <property type="evidence" value="ECO:0007669"/>
    <property type="project" value="UniProtKB-KW"/>
</dbReference>
<keyword evidence="2" id="KW-0227">DNA damage</keyword>
<protein>
    <submittedName>
        <fullName evidence="6">Phospholipase-like protein</fullName>
    </submittedName>
</protein>
<evidence type="ECO:0000256" key="5">
    <source>
        <dbReference type="SAM" id="MobiDB-lite"/>
    </source>
</evidence>
<accession>A0A2U1MTU3</accession>
<evidence type="ECO:0000256" key="2">
    <source>
        <dbReference type="ARBA" id="ARBA00022763"/>
    </source>
</evidence>
<dbReference type="OrthoDB" id="200660at2759"/>
<dbReference type="PANTHER" id="PTHR12663">
    <property type="entry name" value="ANDROGEN INDUCED INHIBITOR OF PROLIFERATION AS3 / PDS5-RELATED"/>
    <property type="match status" value="1"/>
</dbReference>
<dbReference type="Gene3D" id="2.30.30.140">
    <property type="match status" value="1"/>
</dbReference>
<feature type="compositionally biased region" description="Basic and acidic residues" evidence="5">
    <location>
        <begin position="387"/>
        <end position="400"/>
    </location>
</feature>
<dbReference type="SUPFAM" id="SSF63748">
    <property type="entry name" value="Tudor/PWWP/MBT"/>
    <property type="match status" value="1"/>
</dbReference>
<evidence type="ECO:0000256" key="3">
    <source>
        <dbReference type="ARBA" id="ARBA00023204"/>
    </source>
</evidence>
<dbReference type="PANTHER" id="PTHR12663:SF63">
    <property type="entry name" value="PHOSPHOLIPASE-LIKE PROTEIN-RELATED"/>
    <property type="match status" value="1"/>
</dbReference>
<feature type="region of interest" description="Disordered" evidence="5">
    <location>
        <begin position="387"/>
        <end position="410"/>
    </location>
</feature>
<dbReference type="STRING" id="35608.A0A2U1MTU3"/>
<dbReference type="Pfam" id="PF05278">
    <property type="entry name" value="PEARLI-4"/>
    <property type="match status" value="1"/>
</dbReference>
<dbReference type="GO" id="GO:0005634">
    <property type="term" value="C:nucleus"/>
    <property type="evidence" value="ECO:0007669"/>
    <property type="project" value="UniProtKB-SubCell"/>
</dbReference>
<evidence type="ECO:0000313" key="7">
    <source>
        <dbReference type="Proteomes" id="UP000245207"/>
    </source>
</evidence>
<comment type="subcellular location">
    <subcellularLocation>
        <location evidence="1">Nucleus</location>
    </subcellularLocation>
</comment>
<dbReference type="AlphaFoldDB" id="A0A2U1MTU3"/>
<dbReference type="GO" id="GO:0000785">
    <property type="term" value="C:chromatin"/>
    <property type="evidence" value="ECO:0007669"/>
    <property type="project" value="TreeGrafter"/>
</dbReference>
<proteinExistence type="predicted"/>
<keyword evidence="3" id="KW-0234">DNA repair</keyword>
<dbReference type="GO" id="GO:0007064">
    <property type="term" value="P:mitotic sister chromatid cohesion"/>
    <property type="evidence" value="ECO:0007669"/>
    <property type="project" value="InterPro"/>
</dbReference>
<reference evidence="6 7" key="1">
    <citation type="journal article" date="2018" name="Mol. Plant">
        <title>The genome of Artemisia annua provides insight into the evolution of Asteraceae family and artemisinin biosynthesis.</title>
        <authorList>
            <person name="Shen Q."/>
            <person name="Zhang L."/>
            <person name="Liao Z."/>
            <person name="Wang S."/>
            <person name="Yan T."/>
            <person name="Shi P."/>
            <person name="Liu M."/>
            <person name="Fu X."/>
            <person name="Pan Q."/>
            <person name="Wang Y."/>
            <person name="Lv Z."/>
            <person name="Lu X."/>
            <person name="Zhang F."/>
            <person name="Jiang W."/>
            <person name="Ma Y."/>
            <person name="Chen M."/>
            <person name="Hao X."/>
            <person name="Li L."/>
            <person name="Tang Y."/>
            <person name="Lv G."/>
            <person name="Zhou Y."/>
            <person name="Sun X."/>
            <person name="Brodelius P.E."/>
            <person name="Rose J.K.C."/>
            <person name="Tang K."/>
        </authorList>
    </citation>
    <scope>NUCLEOTIDE SEQUENCE [LARGE SCALE GENOMIC DNA]</scope>
    <source>
        <strain evidence="7">cv. Huhao1</strain>
        <tissue evidence="6">Leaf</tissue>
    </source>
</reference>
<dbReference type="Pfam" id="PF20168">
    <property type="entry name" value="PDS5"/>
    <property type="match status" value="1"/>
</dbReference>
<dbReference type="CDD" id="cd20404">
    <property type="entry name" value="Tudor_Agenet_AtEML-like"/>
    <property type="match status" value="1"/>
</dbReference>
<evidence type="ECO:0000256" key="4">
    <source>
        <dbReference type="ARBA" id="ARBA00023242"/>
    </source>
</evidence>
<dbReference type="InterPro" id="IPR039776">
    <property type="entry name" value="Pds5"/>
</dbReference>
<comment type="caution">
    <text evidence="6">The sequence shown here is derived from an EMBL/GenBank/DDBJ whole genome shotgun (WGS) entry which is preliminary data.</text>
</comment>
<evidence type="ECO:0000256" key="1">
    <source>
        <dbReference type="ARBA" id="ARBA00004123"/>
    </source>
</evidence>